<organism evidence="1 2">
    <name type="scientific">Schistosoma margrebowiei</name>
    <dbReference type="NCBI Taxonomy" id="48269"/>
    <lineage>
        <taxon>Eukaryota</taxon>
        <taxon>Metazoa</taxon>
        <taxon>Spiralia</taxon>
        <taxon>Lophotrochozoa</taxon>
        <taxon>Platyhelminthes</taxon>
        <taxon>Trematoda</taxon>
        <taxon>Digenea</taxon>
        <taxon>Strigeidida</taxon>
        <taxon>Schistosomatoidea</taxon>
        <taxon>Schistosomatidae</taxon>
        <taxon>Schistosoma</taxon>
    </lineage>
</organism>
<dbReference type="AlphaFoldDB" id="A0A3P8BLB5"/>
<dbReference type="InterPro" id="IPR045864">
    <property type="entry name" value="aa-tRNA-synth_II/BPL/LPL"/>
</dbReference>
<dbReference type="SUPFAM" id="SSF55681">
    <property type="entry name" value="Class II aaRS and biotin synthetases"/>
    <property type="match status" value="1"/>
</dbReference>
<evidence type="ECO:0008006" key="3">
    <source>
        <dbReference type="Google" id="ProtNLM"/>
    </source>
</evidence>
<dbReference type="InterPro" id="IPR002317">
    <property type="entry name" value="Ser-tRNA-ligase_type_1"/>
</dbReference>
<evidence type="ECO:0000313" key="2">
    <source>
        <dbReference type="Proteomes" id="UP000277204"/>
    </source>
</evidence>
<dbReference type="PANTHER" id="PTHR11778">
    <property type="entry name" value="SERYL-TRNA SYNTHETASE"/>
    <property type="match status" value="1"/>
</dbReference>
<dbReference type="Gene3D" id="3.30.930.10">
    <property type="entry name" value="Bira Bifunctional Protein, Domain 2"/>
    <property type="match status" value="1"/>
</dbReference>
<sequence>MLYLLQISSSSICLDYQSKRLNIQWQTSSNQNEFAYTLNGTACAIPRIVKALIETRQTQDKHIIVPDVLIPYMKMGNLYPAFQLKRVLSQKL</sequence>
<dbReference type="GO" id="GO:0005524">
    <property type="term" value="F:ATP binding"/>
    <property type="evidence" value="ECO:0007669"/>
    <property type="project" value="InterPro"/>
</dbReference>
<gene>
    <name evidence="1" type="ORF">SMRZ_LOCUS13601</name>
</gene>
<dbReference type="Proteomes" id="UP000277204">
    <property type="component" value="Unassembled WGS sequence"/>
</dbReference>
<proteinExistence type="predicted"/>
<protein>
    <recommendedName>
        <fullName evidence="3">Aminoacyl-tRNA synthetase class II (G/ P/ S/T) domain-containing protein</fullName>
    </recommendedName>
</protein>
<dbReference type="EMBL" id="UZAI01010533">
    <property type="protein sequence ID" value="VDP07255.1"/>
    <property type="molecule type" value="Genomic_DNA"/>
</dbReference>
<accession>A0A3P8BLB5</accession>
<keyword evidence="2" id="KW-1185">Reference proteome</keyword>
<dbReference type="GO" id="GO:0006434">
    <property type="term" value="P:seryl-tRNA aminoacylation"/>
    <property type="evidence" value="ECO:0007669"/>
    <property type="project" value="InterPro"/>
</dbReference>
<dbReference type="GO" id="GO:0004828">
    <property type="term" value="F:serine-tRNA ligase activity"/>
    <property type="evidence" value="ECO:0007669"/>
    <property type="project" value="InterPro"/>
</dbReference>
<name>A0A3P8BLB5_9TREM</name>
<evidence type="ECO:0000313" key="1">
    <source>
        <dbReference type="EMBL" id="VDP07255.1"/>
    </source>
</evidence>
<reference evidence="1 2" key="1">
    <citation type="submission" date="2018-11" db="EMBL/GenBank/DDBJ databases">
        <authorList>
            <consortium name="Pathogen Informatics"/>
        </authorList>
    </citation>
    <scope>NUCLEOTIDE SEQUENCE [LARGE SCALE GENOMIC DNA]</scope>
    <source>
        <strain evidence="1 2">Zambia</strain>
    </source>
</reference>